<dbReference type="GO" id="GO:0016787">
    <property type="term" value="F:hydrolase activity"/>
    <property type="evidence" value="ECO:0007669"/>
    <property type="project" value="UniProtKB-KW"/>
</dbReference>
<dbReference type="PANTHER" id="PTHR33931:SF2">
    <property type="entry name" value="HOLIN-LIKE PROTEIN CIDA"/>
    <property type="match status" value="1"/>
</dbReference>
<protein>
    <submittedName>
        <fullName evidence="7">Effector of murein hydrolase LrgA</fullName>
    </submittedName>
</protein>
<keyword evidence="8" id="KW-1185">Reference proteome</keyword>
<evidence type="ECO:0000256" key="3">
    <source>
        <dbReference type="ARBA" id="ARBA00022692"/>
    </source>
</evidence>
<keyword evidence="7" id="KW-0378">Hydrolase</keyword>
<name>F5R8V3_METUF</name>
<keyword evidence="5 6" id="KW-0472">Membrane</keyword>
<feature type="transmembrane region" description="Helical" evidence="6">
    <location>
        <begin position="86"/>
        <end position="109"/>
    </location>
</feature>
<dbReference type="eggNOG" id="COG1380">
    <property type="taxonomic scope" value="Bacteria"/>
</dbReference>
<evidence type="ECO:0000256" key="1">
    <source>
        <dbReference type="ARBA" id="ARBA00004651"/>
    </source>
</evidence>
<dbReference type="OrthoDB" id="385012at2"/>
<keyword evidence="4 6" id="KW-1133">Transmembrane helix</keyword>
<reference evidence="7 8" key="1">
    <citation type="journal article" date="2011" name="J. Bacteriol.">
        <title>Genome sequence of Methyloversatilis universalis FAM5T, a methylotrophic representative of the order Rhodocyclales.</title>
        <authorList>
            <person name="Kittichotirat W."/>
            <person name="Good N.M."/>
            <person name="Hall R."/>
            <person name="Bringel F."/>
            <person name="Lajus A."/>
            <person name="Medigue C."/>
            <person name="Smalley N.E."/>
            <person name="Beck D."/>
            <person name="Bumgarner R."/>
            <person name="Vuilleumier S."/>
            <person name="Kalyuzhnaya M.G."/>
        </authorList>
    </citation>
    <scope>NUCLEOTIDE SEQUENCE [LARGE SCALE GENOMIC DNA]</scope>
    <source>
        <strain evidence="8">ATCC BAA-1314 / JCM 13912 / FAM5</strain>
    </source>
</reference>
<evidence type="ECO:0000313" key="8">
    <source>
        <dbReference type="Proteomes" id="UP000005019"/>
    </source>
</evidence>
<dbReference type="PANTHER" id="PTHR33931">
    <property type="entry name" value="HOLIN-LIKE PROTEIN CIDA-RELATED"/>
    <property type="match status" value="1"/>
</dbReference>
<evidence type="ECO:0000256" key="6">
    <source>
        <dbReference type="SAM" id="Phobius"/>
    </source>
</evidence>
<accession>F5R8V3</accession>
<dbReference type="EMBL" id="AFHG01000030">
    <property type="protein sequence ID" value="EGK72843.1"/>
    <property type="molecule type" value="Genomic_DNA"/>
</dbReference>
<dbReference type="STRING" id="1000565.METUNv1_00672"/>
<proteinExistence type="predicted"/>
<organism evidence="7 8">
    <name type="scientific">Methyloversatilis universalis (strain ATCC BAA-1314 / DSM 25237 / JCM 13912 / CCUG 52030 / FAM5)</name>
    <dbReference type="NCBI Taxonomy" id="1000565"/>
    <lineage>
        <taxon>Bacteria</taxon>
        <taxon>Pseudomonadati</taxon>
        <taxon>Pseudomonadota</taxon>
        <taxon>Betaproteobacteria</taxon>
        <taxon>Nitrosomonadales</taxon>
        <taxon>Sterolibacteriaceae</taxon>
        <taxon>Methyloversatilis</taxon>
    </lineage>
</organism>
<keyword evidence="3 6" id="KW-0812">Transmembrane</keyword>
<keyword evidence="2" id="KW-1003">Cell membrane</keyword>
<evidence type="ECO:0000256" key="2">
    <source>
        <dbReference type="ARBA" id="ARBA00022475"/>
    </source>
</evidence>
<dbReference type="AlphaFoldDB" id="F5R8V3"/>
<dbReference type="RefSeq" id="WP_008058814.1">
    <property type="nucleotide sequence ID" value="NZ_AFHG01000030.1"/>
</dbReference>
<evidence type="ECO:0000256" key="5">
    <source>
        <dbReference type="ARBA" id="ARBA00023136"/>
    </source>
</evidence>
<dbReference type="Pfam" id="PF03788">
    <property type="entry name" value="LrgA"/>
    <property type="match status" value="1"/>
</dbReference>
<feature type="transmembrane region" description="Helical" evidence="6">
    <location>
        <begin position="63"/>
        <end position="80"/>
    </location>
</feature>
<gene>
    <name evidence="7" type="ORF">METUNv1_00672</name>
</gene>
<dbReference type="GO" id="GO:0005886">
    <property type="term" value="C:plasma membrane"/>
    <property type="evidence" value="ECO:0007669"/>
    <property type="project" value="UniProtKB-SubCell"/>
</dbReference>
<feature type="transmembrane region" description="Helical" evidence="6">
    <location>
        <begin position="25"/>
        <end position="42"/>
    </location>
</feature>
<comment type="subcellular location">
    <subcellularLocation>
        <location evidence="1">Cell membrane</location>
        <topology evidence="1">Multi-pass membrane protein</topology>
    </subcellularLocation>
</comment>
<dbReference type="Proteomes" id="UP000005019">
    <property type="component" value="Unassembled WGS sequence"/>
</dbReference>
<evidence type="ECO:0000256" key="4">
    <source>
        <dbReference type="ARBA" id="ARBA00022989"/>
    </source>
</evidence>
<evidence type="ECO:0000313" key="7">
    <source>
        <dbReference type="EMBL" id="EGK72843.1"/>
    </source>
</evidence>
<sequence>MLASLTLLLVLQLIGEVLVQWLGLPVPGPVVGMALLFAALVIRGDTPAPLRETANTLLQHLSLLFVPAGAGIMVHAGLLAREWLPTLAAVVLSCAVTLLVTAAVLRLGARGR</sequence>
<comment type="caution">
    <text evidence="7">The sequence shown here is derived from an EMBL/GenBank/DDBJ whole genome shotgun (WGS) entry which is preliminary data.</text>
</comment>
<dbReference type="InterPro" id="IPR005538">
    <property type="entry name" value="LrgA/CidA"/>
</dbReference>